<keyword evidence="3" id="KW-1185">Reference proteome</keyword>
<dbReference type="EMBL" id="JAUEPT010000004">
    <property type="protein sequence ID" value="KAK0452455.1"/>
    <property type="molecule type" value="Genomic_DNA"/>
</dbReference>
<dbReference type="Proteomes" id="UP001175226">
    <property type="component" value="Unassembled WGS sequence"/>
</dbReference>
<sequence length="605" mass="69584">MFQSPASFQFRRLNPSLYLSNMPPRNRRRGARPTAPPTQRPQGDQYHHAIPRFILRRFQAGPRKSNAERRAEYRRSGVDPDQVLYYDVASGSLDECSVGKIYGKKNLYRDASNLSNVNEVEEKLSLLEREAALIIATLHSELPRRKVTLKRRDLDILRKFMFVMHYRNVGSTYFDPDLNPSLRQWLIRYQAEHQCQSHVDVWLRIMRYYLDTPHSQIVDDAHAEFKKYGHVEAFTQVVTGVDPASEHPDSLAYQVQAEMYFLGIWEAEATSEFILTKNAFGLWEGRSSTMDTIHRIFLVSPRIALVLRSNSLPLFDTGAPMKSALLSIPQEKPTSRLVNGQTGISLSDMNDISEWNRHRSPDDVFTFTITKLTLDQTDAFNVVLLDNVRSDGAITFLGRERMLRTLRVFWNNPLHRFDRQKYASLMRYLSIIPPPPLSHTSTSSLEPVDTELYVALMGIVLNQTKFVSGYDRALSIYRLLQTTSRRRTCPFVTQHIYNLTVFMERCQNHFSTLGGPAFRKPKSSLHLKMSLPPELSARIFTTLENLVSKTLGVRMDFDEDVLGKLGKEIALLAFLDWLDVEMPMVLIRGMSVIDTVTVKDAFYFV</sequence>
<evidence type="ECO:0000256" key="1">
    <source>
        <dbReference type="SAM" id="MobiDB-lite"/>
    </source>
</evidence>
<evidence type="ECO:0000313" key="2">
    <source>
        <dbReference type="EMBL" id="KAK0452455.1"/>
    </source>
</evidence>
<gene>
    <name evidence="2" type="ORF">EV421DRAFT_903030</name>
</gene>
<comment type="caution">
    <text evidence="2">The sequence shown here is derived from an EMBL/GenBank/DDBJ whole genome shotgun (WGS) entry which is preliminary data.</text>
</comment>
<reference evidence="2" key="1">
    <citation type="submission" date="2023-06" db="EMBL/GenBank/DDBJ databases">
        <authorList>
            <consortium name="Lawrence Berkeley National Laboratory"/>
            <person name="Ahrendt S."/>
            <person name="Sahu N."/>
            <person name="Indic B."/>
            <person name="Wong-Bajracharya J."/>
            <person name="Merenyi Z."/>
            <person name="Ke H.-M."/>
            <person name="Monk M."/>
            <person name="Kocsube S."/>
            <person name="Drula E."/>
            <person name="Lipzen A."/>
            <person name="Balint B."/>
            <person name="Henrissat B."/>
            <person name="Andreopoulos B."/>
            <person name="Martin F.M."/>
            <person name="Harder C.B."/>
            <person name="Rigling D."/>
            <person name="Ford K.L."/>
            <person name="Foster G.D."/>
            <person name="Pangilinan J."/>
            <person name="Papanicolaou A."/>
            <person name="Barry K."/>
            <person name="LaButti K."/>
            <person name="Viragh M."/>
            <person name="Koriabine M."/>
            <person name="Yan M."/>
            <person name="Riley R."/>
            <person name="Champramary S."/>
            <person name="Plett K.L."/>
            <person name="Tsai I.J."/>
            <person name="Slot J."/>
            <person name="Sipos G."/>
            <person name="Plett J."/>
            <person name="Nagy L.G."/>
            <person name="Grigoriev I.V."/>
        </authorList>
    </citation>
    <scope>NUCLEOTIDE SEQUENCE</scope>
    <source>
        <strain evidence="2">FPL87.14</strain>
    </source>
</reference>
<accession>A0AA39K0U2</accession>
<dbReference type="InterPro" id="IPR025332">
    <property type="entry name" value="DUF4238"/>
</dbReference>
<proteinExistence type="predicted"/>
<dbReference type="Pfam" id="PF14022">
    <property type="entry name" value="DUF4238"/>
    <property type="match status" value="1"/>
</dbReference>
<organism evidence="2 3">
    <name type="scientific">Armillaria borealis</name>
    <dbReference type="NCBI Taxonomy" id="47425"/>
    <lineage>
        <taxon>Eukaryota</taxon>
        <taxon>Fungi</taxon>
        <taxon>Dikarya</taxon>
        <taxon>Basidiomycota</taxon>
        <taxon>Agaricomycotina</taxon>
        <taxon>Agaricomycetes</taxon>
        <taxon>Agaricomycetidae</taxon>
        <taxon>Agaricales</taxon>
        <taxon>Marasmiineae</taxon>
        <taxon>Physalacriaceae</taxon>
        <taxon>Armillaria</taxon>
    </lineage>
</organism>
<name>A0AA39K0U2_9AGAR</name>
<dbReference type="AlphaFoldDB" id="A0AA39K0U2"/>
<protein>
    <submittedName>
        <fullName evidence="2">Uncharacterized protein</fullName>
    </submittedName>
</protein>
<feature type="region of interest" description="Disordered" evidence="1">
    <location>
        <begin position="17"/>
        <end position="46"/>
    </location>
</feature>
<evidence type="ECO:0000313" key="3">
    <source>
        <dbReference type="Proteomes" id="UP001175226"/>
    </source>
</evidence>